<comment type="similarity">
    <text evidence="2 8">Belongs to the RecO family.</text>
</comment>
<evidence type="ECO:0000256" key="2">
    <source>
        <dbReference type="ARBA" id="ARBA00007452"/>
    </source>
</evidence>
<keyword evidence="5 8" id="KW-0233">DNA recombination</keyword>
<dbReference type="PANTHER" id="PTHR33991:SF1">
    <property type="entry name" value="DNA REPAIR PROTEIN RECO"/>
    <property type="match status" value="1"/>
</dbReference>
<dbReference type="RefSeq" id="WP_160181092.1">
    <property type="nucleotide sequence ID" value="NZ_CP047656.1"/>
</dbReference>
<evidence type="ECO:0000256" key="4">
    <source>
        <dbReference type="ARBA" id="ARBA00022763"/>
    </source>
</evidence>
<dbReference type="Gene3D" id="2.40.50.140">
    <property type="entry name" value="Nucleic acid-binding proteins"/>
    <property type="match status" value="1"/>
</dbReference>
<protein>
    <recommendedName>
        <fullName evidence="3 8">DNA repair protein RecO</fullName>
    </recommendedName>
    <alternativeName>
        <fullName evidence="7 8">Recombination protein O</fullName>
    </alternativeName>
</protein>
<dbReference type="GO" id="GO:0043590">
    <property type="term" value="C:bacterial nucleoid"/>
    <property type="evidence" value="ECO:0007669"/>
    <property type="project" value="TreeGrafter"/>
</dbReference>
<dbReference type="SUPFAM" id="SSF57863">
    <property type="entry name" value="ArfGap/RecO-like zinc finger"/>
    <property type="match status" value="1"/>
</dbReference>
<evidence type="ECO:0000313" key="11">
    <source>
        <dbReference type="Proteomes" id="UP000464524"/>
    </source>
</evidence>
<evidence type="ECO:0000256" key="5">
    <source>
        <dbReference type="ARBA" id="ARBA00023172"/>
    </source>
</evidence>
<keyword evidence="6 8" id="KW-0234">DNA repair</keyword>
<dbReference type="InterPro" id="IPR003717">
    <property type="entry name" value="RecO"/>
</dbReference>
<reference evidence="10 11" key="1">
    <citation type="submission" date="2019-12" db="EMBL/GenBank/DDBJ databases">
        <title>Genome sequencing and assembly of endphytes of Porphyra tenera.</title>
        <authorList>
            <person name="Park J.M."/>
            <person name="Shin R."/>
            <person name="Jo S.H."/>
        </authorList>
    </citation>
    <scope>NUCLEOTIDE SEQUENCE [LARGE SCALE GENOMIC DNA]</scope>
    <source>
        <strain evidence="10 11">GPM4</strain>
    </source>
</reference>
<proteinExistence type="inferred from homology"/>
<sequence length="240" mass="26774">MATEQLNGFVLHRRAYRETSFLINFFTMENGKVSAIVKGARGAKSDKKSMLQPFQPLLVAVSGRFELKNLQQVESTGAMLRLSGQALYCALYLNEVLNRVLADDIPHPEIFALYQQSLHALVSSKHFEPILRSFELGLLDALGYGIDLTHDADTGQPLAESGYYRIQAELGCIYQGDIRLSGSFLGSSLLKVASEYWDAESLQVAKIITRKALGELLGSKPLMSRELFKQTHFRSKGREL</sequence>
<dbReference type="NCBIfam" id="TIGR00613">
    <property type="entry name" value="reco"/>
    <property type="match status" value="1"/>
</dbReference>
<dbReference type="GO" id="GO:0006310">
    <property type="term" value="P:DNA recombination"/>
    <property type="evidence" value="ECO:0007669"/>
    <property type="project" value="UniProtKB-UniRule"/>
</dbReference>
<dbReference type="Pfam" id="PF11967">
    <property type="entry name" value="RecO_N"/>
    <property type="match status" value="1"/>
</dbReference>
<comment type="function">
    <text evidence="1 8">Involved in DNA repair and RecF pathway recombination.</text>
</comment>
<accession>A0A857JN59</accession>
<evidence type="ECO:0000256" key="7">
    <source>
        <dbReference type="ARBA" id="ARBA00033409"/>
    </source>
</evidence>
<evidence type="ECO:0000256" key="8">
    <source>
        <dbReference type="HAMAP-Rule" id="MF_00201"/>
    </source>
</evidence>
<dbReference type="Pfam" id="PF02565">
    <property type="entry name" value="RecO_C"/>
    <property type="match status" value="1"/>
</dbReference>
<gene>
    <name evidence="8" type="primary">recO</name>
    <name evidence="10" type="ORF">FX988_03204</name>
</gene>
<evidence type="ECO:0000259" key="9">
    <source>
        <dbReference type="Pfam" id="PF11967"/>
    </source>
</evidence>
<keyword evidence="11" id="KW-1185">Reference proteome</keyword>
<dbReference type="Proteomes" id="UP000464524">
    <property type="component" value="Chromosome"/>
</dbReference>
<dbReference type="GO" id="GO:0006302">
    <property type="term" value="P:double-strand break repair"/>
    <property type="evidence" value="ECO:0007669"/>
    <property type="project" value="TreeGrafter"/>
</dbReference>
<dbReference type="SUPFAM" id="SSF50249">
    <property type="entry name" value="Nucleic acid-binding proteins"/>
    <property type="match status" value="1"/>
</dbReference>
<dbReference type="OrthoDB" id="9804792at2"/>
<dbReference type="KEGG" id="pmes:FX988_03204"/>
<evidence type="ECO:0000256" key="1">
    <source>
        <dbReference type="ARBA" id="ARBA00003065"/>
    </source>
</evidence>
<dbReference type="Gene3D" id="1.20.1440.120">
    <property type="entry name" value="Recombination protein O, C-terminal domain"/>
    <property type="match status" value="1"/>
</dbReference>
<feature type="domain" description="DNA replication/recombination mediator RecO N-terminal" evidence="9">
    <location>
        <begin position="1"/>
        <end position="76"/>
    </location>
</feature>
<name>A0A857JN59_9ALTE</name>
<dbReference type="InterPro" id="IPR037278">
    <property type="entry name" value="ARFGAP/RecO"/>
</dbReference>
<evidence type="ECO:0000313" key="10">
    <source>
        <dbReference type="EMBL" id="QHJ12946.1"/>
    </source>
</evidence>
<organism evidence="10 11">
    <name type="scientific">Paraglaciecola mesophila</name>
    <dbReference type="NCBI Taxonomy" id="197222"/>
    <lineage>
        <taxon>Bacteria</taxon>
        <taxon>Pseudomonadati</taxon>
        <taxon>Pseudomonadota</taxon>
        <taxon>Gammaproteobacteria</taxon>
        <taxon>Alteromonadales</taxon>
        <taxon>Alteromonadaceae</taxon>
        <taxon>Paraglaciecola</taxon>
    </lineage>
</organism>
<dbReference type="AlphaFoldDB" id="A0A857JN59"/>
<dbReference type="EMBL" id="CP047656">
    <property type="protein sequence ID" value="QHJ12946.1"/>
    <property type="molecule type" value="Genomic_DNA"/>
</dbReference>
<dbReference type="InterPro" id="IPR012340">
    <property type="entry name" value="NA-bd_OB-fold"/>
</dbReference>
<keyword evidence="4 8" id="KW-0227">DNA damage</keyword>
<dbReference type="PANTHER" id="PTHR33991">
    <property type="entry name" value="DNA REPAIR PROTEIN RECO"/>
    <property type="match status" value="1"/>
</dbReference>
<evidence type="ECO:0000256" key="6">
    <source>
        <dbReference type="ARBA" id="ARBA00023204"/>
    </source>
</evidence>
<dbReference type="InterPro" id="IPR022572">
    <property type="entry name" value="DNA_rep/recomb_RecO_N"/>
</dbReference>
<dbReference type="InterPro" id="IPR042242">
    <property type="entry name" value="RecO_C"/>
</dbReference>
<evidence type="ECO:0000256" key="3">
    <source>
        <dbReference type="ARBA" id="ARBA00021310"/>
    </source>
</evidence>
<dbReference type="HAMAP" id="MF_00201">
    <property type="entry name" value="RecO"/>
    <property type="match status" value="1"/>
</dbReference>